<gene>
    <name evidence="7" type="primary">lytB_2</name>
    <name evidence="7" type="ORF">D8845_03910</name>
</gene>
<dbReference type="PROSITE" id="PS51170">
    <property type="entry name" value="CW"/>
    <property type="match status" value="5"/>
</dbReference>
<dbReference type="PANTHER" id="PTHR30404">
    <property type="entry name" value="N-ACETYLMURAMOYL-L-ALANINE AMIDASE"/>
    <property type="match status" value="1"/>
</dbReference>
<evidence type="ECO:0000256" key="2">
    <source>
        <dbReference type="ARBA" id="ARBA00022801"/>
    </source>
</evidence>
<dbReference type="EC" id="3.2.1.96" evidence="7"/>
<dbReference type="Proteomes" id="UP000267870">
    <property type="component" value="Unassembled WGS sequence"/>
</dbReference>
<comment type="caution">
    <text evidence="7">The sequence shown here is derived from an EMBL/GenBank/DDBJ whole genome shotgun (WGS) entry which is preliminary data.</text>
</comment>
<keyword evidence="2 7" id="KW-0378">Hydrolase</keyword>
<evidence type="ECO:0000256" key="1">
    <source>
        <dbReference type="ARBA" id="ARBA00022737"/>
    </source>
</evidence>
<protein>
    <submittedName>
        <fullName evidence="7">Putative endo-beta-N-acetylglucosaminidase</fullName>
        <ecNumber evidence="7">3.2.1.96</ecNumber>
    </submittedName>
</protein>
<dbReference type="GO" id="GO:0008745">
    <property type="term" value="F:N-acetylmuramoyl-L-alanine amidase activity"/>
    <property type="evidence" value="ECO:0007669"/>
    <property type="project" value="InterPro"/>
</dbReference>
<feature type="repeat" description="Cell wall-binding" evidence="3">
    <location>
        <begin position="234"/>
        <end position="253"/>
    </location>
</feature>
<dbReference type="GO" id="GO:0009253">
    <property type="term" value="P:peptidoglycan catabolic process"/>
    <property type="evidence" value="ECO:0007669"/>
    <property type="project" value="InterPro"/>
</dbReference>
<dbReference type="Gene3D" id="2.20.120.10">
    <property type="entry name" value="Multimodular pneumococcal cell wall endolysin, domain 3"/>
    <property type="match status" value="2"/>
</dbReference>
<evidence type="ECO:0000256" key="4">
    <source>
        <dbReference type="SAM" id="MobiDB-lite"/>
    </source>
</evidence>
<feature type="chain" id="PRO_5018702024" evidence="5">
    <location>
        <begin position="25"/>
        <end position="626"/>
    </location>
</feature>
<evidence type="ECO:0000256" key="3">
    <source>
        <dbReference type="PROSITE-ProRule" id="PRU00591"/>
    </source>
</evidence>
<dbReference type="CDD" id="cd02696">
    <property type="entry name" value="MurNAc-LAA"/>
    <property type="match status" value="1"/>
</dbReference>
<dbReference type="AlphaFoldDB" id="A0A3R9K1P1"/>
<reference evidence="7 8" key="1">
    <citation type="submission" date="2018-11" db="EMBL/GenBank/DDBJ databases">
        <title>Species Designations Belie Phenotypic and Genotypic Heterogeneity in Oral Streptococci.</title>
        <authorList>
            <person name="Velsko I."/>
        </authorList>
    </citation>
    <scope>NUCLEOTIDE SEQUENCE [LARGE SCALE GENOMIC DNA]</scope>
    <source>
        <strain evidence="7 8">BCC55</strain>
    </source>
</reference>
<feature type="repeat" description="Cell wall-binding" evidence="3">
    <location>
        <begin position="116"/>
        <end position="135"/>
    </location>
</feature>
<keyword evidence="7" id="KW-0326">Glycosidase</keyword>
<evidence type="ECO:0000313" key="7">
    <source>
        <dbReference type="EMBL" id="RSI93542.1"/>
    </source>
</evidence>
<feature type="domain" description="MurNAc-LAA" evidence="6">
    <location>
        <begin position="490"/>
        <end position="620"/>
    </location>
</feature>
<sequence length="626" mass="72248">MKKIILASTVVLSILGFTQATVQAQENKAESVRENVTIPHSSTSKIENKEKSKEKVEKTDNSSKIDDKEEKIEKKNPATAEKKSEVKKEETKVEKIKEDWQEENNNWRFYEHNKPVTNWKKIQGKWYYFNNDGNRLSNTTFDGYVFNKDGVMAENGWNFINGKWYFASSSGKISQNKWEKIADSWYYFDKDGIMLSNTTFDSYLLTKSGAMVTNGWAKIDQNWYYATSSGKISQDKWEKINGSWYYFDKKGIMLSSTTFKGYLFNNSGAMAENSWVKIKDTWFYANASGKFVQNKWEKISGSWYSFAQDGAMLADKWSGSYYLKTNGAMADNEWIFDKNYNSWFFLKRGGMYASKEWIGAYYLKAGGYMAKKEWIYDDTYKARYYLDDNGHYVSGTYKIDGKDHLFHKNGQWISEVSKEVGFVKGQYSKTIFLDPGHGGRDSGAYYYNVAEKDLNMQVYRKLRKKLEELGYKVLTSRDSDIDVDFVTERSRMVNKTNSDIFISIHFNATGNAYSRASGIQTYSYSDEPDYPSKINPYWHNHPDRMSESKRLAAAIHSSLLAETGAKDAGLLERSFAVLRETAKPAVLLELGYMDNFAENQQIRDSHYQDKLVAGIVKGIQKYYAGK</sequence>
<feature type="repeat" description="Cell wall-binding" evidence="3">
    <location>
        <begin position="293"/>
        <end position="312"/>
    </location>
</feature>
<dbReference type="Pfam" id="PF01473">
    <property type="entry name" value="Choline_bind_1"/>
    <property type="match status" value="6"/>
</dbReference>
<dbReference type="InterPro" id="IPR018337">
    <property type="entry name" value="Cell_wall/Cho-bd_repeat"/>
</dbReference>
<keyword evidence="1" id="KW-0677">Repeat</keyword>
<name>A0A3R9K1P1_STRMT</name>
<feature type="region of interest" description="Disordered" evidence="4">
    <location>
        <begin position="32"/>
        <end position="92"/>
    </location>
</feature>
<dbReference type="SMART" id="SM00646">
    <property type="entry name" value="Ami_3"/>
    <property type="match status" value="1"/>
</dbReference>
<dbReference type="Pfam" id="PF19085">
    <property type="entry name" value="Choline_bind_2"/>
    <property type="match status" value="1"/>
</dbReference>
<dbReference type="Pfam" id="PF01520">
    <property type="entry name" value="Amidase_3"/>
    <property type="match status" value="1"/>
</dbReference>
<feature type="compositionally biased region" description="Basic and acidic residues" evidence="4">
    <location>
        <begin position="46"/>
        <end position="92"/>
    </location>
</feature>
<dbReference type="InterPro" id="IPR002508">
    <property type="entry name" value="MurNAc-LAA_cat"/>
</dbReference>
<dbReference type="GO" id="GO:0033925">
    <property type="term" value="F:mannosyl-glycoprotein endo-beta-N-acetylglucosaminidase activity"/>
    <property type="evidence" value="ECO:0007669"/>
    <property type="project" value="UniProtKB-EC"/>
</dbReference>
<dbReference type="SUPFAM" id="SSF69360">
    <property type="entry name" value="Cell wall binding repeat"/>
    <property type="match status" value="2"/>
</dbReference>
<feature type="repeat" description="Cell wall-binding" evidence="3">
    <location>
        <begin position="213"/>
        <end position="232"/>
    </location>
</feature>
<dbReference type="GO" id="GO:0030288">
    <property type="term" value="C:outer membrane-bounded periplasmic space"/>
    <property type="evidence" value="ECO:0007669"/>
    <property type="project" value="TreeGrafter"/>
</dbReference>
<dbReference type="InterPro" id="IPR050695">
    <property type="entry name" value="N-acetylmuramoyl_amidase_3"/>
</dbReference>
<keyword evidence="5" id="KW-0732">Signal</keyword>
<dbReference type="PANTHER" id="PTHR30404:SF0">
    <property type="entry name" value="N-ACETYLMURAMOYL-L-ALANINE AMIDASE AMIC"/>
    <property type="match status" value="1"/>
</dbReference>
<feature type="repeat" description="Cell wall-binding" evidence="3">
    <location>
        <begin position="175"/>
        <end position="194"/>
    </location>
</feature>
<evidence type="ECO:0000259" key="6">
    <source>
        <dbReference type="SMART" id="SM00646"/>
    </source>
</evidence>
<proteinExistence type="predicted"/>
<dbReference type="EMBL" id="RJNZ01000003">
    <property type="protein sequence ID" value="RSI93542.1"/>
    <property type="molecule type" value="Genomic_DNA"/>
</dbReference>
<evidence type="ECO:0000256" key="5">
    <source>
        <dbReference type="SAM" id="SignalP"/>
    </source>
</evidence>
<dbReference type="Gene3D" id="3.40.630.40">
    <property type="entry name" value="Zn-dependent exopeptidases"/>
    <property type="match status" value="1"/>
</dbReference>
<evidence type="ECO:0000313" key="8">
    <source>
        <dbReference type="Proteomes" id="UP000267870"/>
    </source>
</evidence>
<dbReference type="Gene3D" id="2.10.270.10">
    <property type="entry name" value="Cholin Binding"/>
    <property type="match status" value="4"/>
</dbReference>
<feature type="signal peptide" evidence="5">
    <location>
        <begin position="1"/>
        <end position="24"/>
    </location>
</feature>
<accession>A0A3R9K1P1</accession>
<dbReference type="SUPFAM" id="SSF53187">
    <property type="entry name" value="Zn-dependent exopeptidases"/>
    <property type="match status" value="1"/>
</dbReference>
<organism evidence="7 8">
    <name type="scientific">Streptococcus mitis</name>
    <dbReference type="NCBI Taxonomy" id="28037"/>
    <lineage>
        <taxon>Bacteria</taxon>
        <taxon>Bacillati</taxon>
        <taxon>Bacillota</taxon>
        <taxon>Bacilli</taxon>
        <taxon>Lactobacillales</taxon>
        <taxon>Streptococcaceae</taxon>
        <taxon>Streptococcus</taxon>
        <taxon>Streptococcus mitis group</taxon>
    </lineage>
</organism>
<dbReference type="RefSeq" id="WP_125452563.1">
    <property type="nucleotide sequence ID" value="NZ_RJNZ01000003.1"/>
</dbReference>